<dbReference type="InterPro" id="IPR043147">
    <property type="entry name" value="Penicillin_amidase_A-knob"/>
</dbReference>
<dbReference type="EMBL" id="SOAW01000001">
    <property type="protein sequence ID" value="TDT32466.1"/>
    <property type="molecule type" value="Genomic_DNA"/>
</dbReference>
<evidence type="ECO:0000256" key="1">
    <source>
        <dbReference type="ARBA" id="ARBA00006586"/>
    </source>
</evidence>
<dbReference type="Gene3D" id="3.60.20.10">
    <property type="entry name" value="Glutamine Phosphoribosylpyrophosphate, subunit 1, domain 1"/>
    <property type="match status" value="1"/>
</dbReference>
<comment type="cofactor">
    <cofactor evidence="5">
        <name>Ca(2+)</name>
        <dbReference type="ChEBI" id="CHEBI:29108"/>
    </cofactor>
    <text evidence="5">Binds 1 Ca(2+) ion per dimer.</text>
</comment>
<dbReference type="PANTHER" id="PTHR34218">
    <property type="entry name" value="PEPTIDASE S45 PENICILLIN AMIDASE"/>
    <property type="match status" value="1"/>
</dbReference>
<dbReference type="PANTHER" id="PTHR34218:SF4">
    <property type="entry name" value="ACYL-HOMOSERINE LACTONE ACYLASE QUIP"/>
    <property type="match status" value="1"/>
</dbReference>
<keyword evidence="2" id="KW-0378">Hydrolase</keyword>
<evidence type="ECO:0000313" key="8">
    <source>
        <dbReference type="Proteomes" id="UP000295371"/>
    </source>
</evidence>
<proteinExistence type="inferred from homology"/>
<name>A0A4R7J6W7_9ACTN</name>
<evidence type="ECO:0000256" key="2">
    <source>
        <dbReference type="ARBA" id="ARBA00022801"/>
    </source>
</evidence>
<keyword evidence="3" id="KW-0865">Zymogen</keyword>
<keyword evidence="5" id="KW-0106">Calcium</keyword>
<evidence type="ECO:0000256" key="5">
    <source>
        <dbReference type="PIRSR" id="PIRSR001227-2"/>
    </source>
</evidence>
<dbReference type="InterPro" id="IPR029055">
    <property type="entry name" value="Ntn_hydrolases_N"/>
</dbReference>
<accession>A0A4R7J6W7</accession>
<sequence length="840" mass="91386">MRSIPRWLTVTLVVVVLLALALSSAITVMLRNPYPQVEGEIPVSAVGAPVTVLRDDFGIPQIYADTPEDLFAAQGFVAAQERFFEMDVRRHATSGRLAELFGADQVESDAYVRTMGWHRVAEEEVELLPADTRRLLESYAAGVNEYLFGRATEDISTEYAILGVSGLTYRPEPWTVADSLAWLKAMAWSLDGNLTSEVENAQLRQVLDAEQWELLDDDPDLAPVLTEGTVVDGEFVGDADQGSSRPADDLPTEAAEPLQDAGKVTEAVQGLLGSSADNAVGSNSWVISGDHTASGMPILSNDPHLGTSIPSVFMQIGLHCRTVDEQCPYDVSGYSFSGMPGVIIGHNQSIGWGLTTPYLDTQDLVIERVRNGRVETADGEAELQVRTERIEVRDAEPRELQVREGPNGPLLSDVDPQLAGVAEIGSGADAAAGEEYAVALSWTGLSPSTSAEAIFALDRAQDFDEFRDAARLLGSPAQNLVYADVEGNIGYQLPGTVPIRNGGDGTVPTLGWTEDAGWSGTIPFEELPYSYNPPSGLIVAANQTIVEDYPGVLQAGQSAGWRAEQLEQALREADRLDLDTAQELFVDDDFRLAETMVPLLQNVYLGDPWVREGRDLLGDWDGSMDSDSATAAWFALVVRSTIAKSFGANLPEDLAPAGGERWYAALEQLLLDPENPWWDDPETSLVERRDDVLAAAMVQARKEGTVLMSDRMDTWSWGRLHRLELQHQTLGSSGVGLLESLFNRGQEPIGGGSGIVEAWGWDDRNGDFTVTTGPAMRMLVDFSNLDNSRWINQSGTSGHTTNPNYADQYPLMVRNELQPFLFSAPAIDAASTRRLTLVPR</sequence>
<gene>
    <name evidence="7" type="ORF">CLV29_0042</name>
</gene>
<reference evidence="7 8" key="1">
    <citation type="submission" date="2019-03" db="EMBL/GenBank/DDBJ databases">
        <title>Genomic Encyclopedia of Archaeal and Bacterial Type Strains, Phase II (KMG-II): from individual species to whole genera.</title>
        <authorList>
            <person name="Goeker M."/>
        </authorList>
    </citation>
    <scope>NUCLEOTIDE SEQUENCE [LARGE SCALE GENOMIC DNA]</scope>
    <source>
        <strain evidence="7 8">DSM 24323</strain>
    </source>
</reference>
<dbReference type="Gene3D" id="1.10.1400.10">
    <property type="match status" value="1"/>
</dbReference>
<keyword evidence="8" id="KW-1185">Reference proteome</keyword>
<comment type="similarity">
    <text evidence="1">Belongs to the peptidase S45 family.</text>
</comment>
<feature type="region of interest" description="Disordered" evidence="6">
    <location>
        <begin position="235"/>
        <end position="260"/>
    </location>
</feature>
<dbReference type="PIRSF" id="PIRSF001227">
    <property type="entry name" value="Pen_acylase"/>
    <property type="match status" value="1"/>
</dbReference>
<feature type="active site" description="Nucleophile" evidence="4">
    <location>
        <position position="282"/>
    </location>
</feature>
<dbReference type="InterPro" id="IPR014395">
    <property type="entry name" value="Pen/GL7ACA/AHL_acylase"/>
</dbReference>
<feature type="binding site" evidence="5">
    <location>
        <position position="360"/>
    </location>
    <ligand>
        <name>Ca(2+)</name>
        <dbReference type="ChEBI" id="CHEBI:29108"/>
    </ligand>
</feature>
<dbReference type="Gene3D" id="2.30.120.10">
    <property type="match status" value="1"/>
</dbReference>
<dbReference type="Pfam" id="PF01804">
    <property type="entry name" value="Penicil_amidase"/>
    <property type="match status" value="1"/>
</dbReference>
<evidence type="ECO:0000256" key="3">
    <source>
        <dbReference type="ARBA" id="ARBA00023145"/>
    </source>
</evidence>
<evidence type="ECO:0000313" key="7">
    <source>
        <dbReference type="EMBL" id="TDT32466.1"/>
    </source>
</evidence>
<feature type="binding site" evidence="5">
    <location>
        <position position="197"/>
    </location>
    <ligand>
        <name>Ca(2+)</name>
        <dbReference type="ChEBI" id="CHEBI:29108"/>
    </ligand>
</feature>
<organism evidence="7 8">
    <name type="scientific">Naumannella halotolerans</name>
    <dbReference type="NCBI Taxonomy" id="993414"/>
    <lineage>
        <taxon>Bacteria</taxon>
        <taxon>Bacillati</taxon>
        <taxon>Actinomycetota</taxon>
        <taxon>Actinomycetes</taxon>
        <taxon>Propionibacteriales</taxon>
        <taxon>Propionibacteriaceae</taxon>
        <taxon>Naumannella</taxon>
    </lineage>
</organism>
<dbReference type="Proteomes" id="UP000295371">
    <property type="component" value="Unassembled WGS sequence"/>
</dbReference>
<dbReference type="AlphaFoldDB" id="A0A4R7J6W7"/>
<dbReference type="GO" id="GO:0017000">
    <property type="term" value="P:antibiotic biosynthetic process"/>
    <property type="evidence" value="ECO:0007669"/>
    <property type="project" value="InterPro"/>
</dbReference>
<dbReference type="InterPro" id="IPR043146">
    <property type="entry name" value="Penicillin_amidase_N_B-knob"/>
</dbReference>
<dbReference type="GO" id="GO:0016811">
    <property type="term" value="F:hydrolase activity, acting on carbon-nitrogen (but not peptide) bonds, in linear amides"/>
    <property type="evidence" value="ECO:0007669"/>
    <property type="project" value="InterPro"/>
</dbReference>
<feature type="binding site" evidence="5">
    <location>
        <position position="363"/>
    </location>
    <ligand>
        <name>Ca(2+)</name>
        <dbReference type="ChEBI" id="CHEBI:29108"/>
    </ligand>
</feature>
<dbReference type="RefSeq" id="WP_133753107.1">
    <property type="nucleotide sequence ID" value="NZ_SOAW01000001.1"/>
</dbReference>
<protein>
    <submittedName>
        <fullName evidence="7">Penicillin amidase</fullName>
    </submittedName>
</protein>
<dbReference type="InterPro" id="IPR002692">
    <property type="entry name" value="S45"/>
</dbReference>
<dbReference type="SUPFAM" id="SSF56235">
    <property type="entry name" value="N-terminal nucleophile aminohydrolases (Ntn hydrolases)"/>
    <property type="match status" value="1"/>
</dbReference>
<evidence type="ECO:0000256" key="6">
    <source>
        <dbReference type="SAM" id="MobiDB-lite"/>
    </source>
</evidence>
<comment type="caution">
    <text evidence="7">The sequence shown here is derived from an EMBL/GenBank/DDBJ whole genome shotgun (WGS) entry which is preliminary data.</text>
</comment>
<dbReference type="CDD" id="cd03747">
    <property type="entry name" value="Ntn_PGA_like"/>
    <property type="match status" value="1"/>
</dbReference>
<keyword evidence="5" id="KW-0479">Metal-binding</keyword>
<dbReference type="InterPro" id="IPR023343">
    <property type="entry name" value="Penicillin_amidase_dom1"/>
</dbReference>
<dbReference type="GO" id="GO:0046872">
    <property type="term" value="F:metal ion binding"/>
    <property type="evidence" value="ECO:0007669"/>
    <property type="project" value="UniProtKB-KW"/>
</dbReference>
<evidence type="ECO:0000256" key="4">
    <source>
        <dbReference type="PIRSR" id="PIRSR001227-1"/>
    </source>
</evidence>
<dbReference type="Gene3D" id="1.10.439.10">
    <property type="entry name" value="Penicillin Amidohydrolase, domain 1"/>
    <property type="match status" value="1"/>
</dbReference>
<dbReference type="OrthoDB" id="5240333at2"/>